<feature type="compositionally biased region" description="Low complexity" evidence="1">
    <location>
        <begin position="66"/>
        <end position="79"/>
    </location>
</feature>
<dbReference type="Proteomes" id="UP000198211">
    <property type="component" value="Unassembled WGS sequence"/>
</dbReference>
<organism evidence="2 3">
    <name type="scientific">Phytophthora megakarya</name>
    <dbReference type="NCBI Taxonomy" id="4795"/>
    <lineage>
        <taxon>Eukaryota</taxon>
        <taxon>Sar</taxon>
        <taxon>Stramenopiles</taxon>
        <taxon>Oomycota</taxon>
        <taxon>Peronosporomycetes</taxon>
        <taxon>Peronosporales</taxon>
        <taxon>Peronosporaceae</taxon>
        <taxon>Phytophthora</taxon>
    </lineage>
</organism>
<name>A0A225VRC2_9STRA</name>
<proteinExistence type="predicted"/>
<dbReference type="OrthoDB" id="125745at2759"/>
<evidence type="ECO:0000313" key="3">
    <source>
        <dbReference type="Proteomes" id="UP000198211"/>
    </source>
</evidence>
<feature type="compositionally biased region" description="Basic and acidic residues" evidence="1">
    <location>
        <begin position="42"/>
        <end position="51"/>
    </location>
</feature>
<comment type="caution">
    <text evidence="2">The sequence shown here is derived from an EMBL/GenBank/DDBJ whole genome shotgun (WGS) entry which is preliminary data.</text>
</comment>
<evidence type="ECO:0000256" key="1">
    <source>
        <dbReference type="SAM" id="MobiDB-lite"/>
    </source>
</evidence>
<dbReference type="AlphaFoldDB" id="A0A225VRC2"/>
<gene>
    <name evidence="2" type="ORF">PHMEG_00020572</name>
</gene>
<reference evidence="3" key="1">
    <citation type="submission" date="2017-03" db="EMBL/GenBank/DDBJ databases">
        <title>Phytopthora megakarya and P. palmivora, two closely related causual agents of cacao black pod achieved similar genome size and gene model numbers by different mechanisms.</title>
        <authorList>
            <person name="Ali S."/>
            <person name="Shao J."/>
            <person name="Larry D.J."/>
            <person name="Kronmiller B."/>
            <person name="Shen D."/>
            <person name="Strem M.D."/>
            <person name="Melnick R.L."/>
            <person name="Guiltinan M.J."/>
            <person name="Tyler B.M."/>
            <person name="Meinhardt L.W."/>
            <person name="Bailey B.A."/>
        </authorList>
    </citation>
    <scope>NUCLEOTIDE SEQUENCE [LARGE SCALE GENOMIC DNA]</scope>
    <source>
        <strain evidence="3">zdho120</strain>
    </source>
</reference>
<accession>A0A225VRC2</accession>
<keyword evidence="3" id="KW-1185">Reference proteome</keyword>
<feature type="region of interest" description="Disordered" evidence="1">
    <location>
        <begin position="38"/>
        <end position="96"/>
    </location>
</feature>
<protein>
    <submittedName>
        <fullName evidence="2">Uncharacterized protein</fullName>
    </submittedName>
</protein>
<dbReference type="EMBL" id="NBNE01003682">
    <property type="protein sequence ID" value="OWZ07080.1"/>
    <property type="molecule type" value="Genomic_DNA"/>
</dbReference>
<evidence type="ECO:0000313" key="2">
    <source>
        <dbReference type="EMBL" id="OWZ07080.1"/>
    </source>
</evidence>
<sequence>MFSHRRTQFMAWKSQAANNAVKTVRGCFTLAQRELASWRRTMKPERKEQRSSPRKRQSLQRSRTNSRISGDSSKSSLSSITDLDEEQRKEQYRSDFSLPVRRSSSLEMKHRFSGFAETTSGSLERLLLVNALELNESDDEDGEDPTTSRHLPFRATVVNGEVHILKNEWV</sequence>